<proteinExistence type="predicted"/>
<dbReference type="Proteomes" id="UP001209878">
    <property type="component" value="Unassembled WGS sequence"/>
</dbReference>
<reference evidence="1" key="1">
    <citation type="journal article" date="2023" name="Mol. Biol. Evol.">
        <title>Third-Generation Sequencing Reveals the Adaptive Role of the Epigenome in Three Deep-Sea Polychaetes.</title>
        <authorList>
            <person name="Perez M."/>
            <person name="Aroh O."/>
            <person name="Sun Y."/>
            <person name="Lan Y."/>
            <person name="Juniper S.K."/>
            <person name="Young C.R."/>
            <person name="Angers B."/>
            <person name="Qian P.Y."/>
        </authorList>
    </citation>
    <scope>NUCLEOTIDE SEQUENCE</scope>
    <source>
        <strain evidence="1">R07B-5</strain>
    </source>
</reference>
<dbReference type="AlphaFoldDB" id="A0AAD9JN79"/>
<dbReference type="EMBL" id="JAODUO010002107">
    <property type="protein sequence ID" value="KAK2155115.1"/>
    <property type="molecule type" value="Genomic_DNA"/>
</dbReference>
<organism evidence="1 2">
    <name type="scientific">Ridgeia piscesae</name>
    <name type="common">Tubeworm</name>
    <dbReference type="NCBI Taxonomy" id="27915"/>
    <lineage>
        <taxon>Eukaryota</taxon>
        <taxon>Metazoa</taxon>
        <taxon>Spiralia</taxon>
        <taxon>Lophotrochozoa</taxon>
        <taxon>Annelida</taxon>
        <taxon>Polychaeta</taxon>
        <taxon>Sedentaria</taxon>
        <taxon>Canalipalpata</taxon>
        <taxon>Sabellida</taxon>
        <taxon>Siboglinidae</taxon>
        <taxon>Ridgeia</taxon>
    </lineage>
</organism>
<accession>A0AAD9JN79</accession>
<comment type="caution">
    <text evidence="1">The sequence shown here is derived from an EMBL/GenBank/DDBJ whole genome shotgun (WGS) entry which is preliminary data.</text>
</comment>
<protein>
    <submittedName>
        <fullName evidence="1">Uncharacterized protein</fullName>
    </submittedName>
</protein>
<evidence type="ECO:0000313" key="1">
    <source>
        <dbReference type="EMBL" id="KAK2155115.1"/>
    </source>
</evidence>
<name>A0AAD9JN79_RIDPI</name>
<keyword evidence="2" id="KW-1185">Reference proteome</keyword>
<gene>
    <name evidence="1" type="ORF">NP493_2107g00003</name>
</gene>
<dbReference type="Gene3D" id="2.60.120.260">
    <property type="entry name" value="Galactose-binding domain-like"/>
    <property type="match status" value="1"/>
</dbReference>
<sequence length="133" mass="14679">MSSDIRVDFVCTYPVFGRYVFLITNLNETNFSVRELKADFVIGLTDLPIDANHPPSDYWLCASHSGQLPIGTTTFTCQPTVVSGRFLFIRSPKNINAALTLSEVQVYSERSVPVTSSGQVPTQERTSLPSACE</sequence>
<evidence type="ECO:0000313" key="2">
    <source>
        <dbReference type="Proteomes" id="UP001209878"/>
    </source>
</evidence>